<dbReference type="Pfam" id="PF21274">
    <property type="entry name" value="Rng_hyd_C"/>
    <property type="match status" value="1"/>
</dbReference>
<keyword evidence="4" id="KW-0472">Membrane</keyword>
<evidence type="ECO:0000256" key="3">
    <source>
        <dbReference type="ARBA" id="ARBA00022827"/>
    </source>
</evidence>
<dbReference type="Gene3D" id="3.50.50.60">
    <property type="entry name" value="FAD/NAD(P)-binding domain"/>
    <property type="match status" value="1"/>
</dbReference>
<dbReference type="Gene3D" id="3.30.9.10">
    <property type="entry name" value="D-Amino Acid Oxidase, subunit A, domain 2"/>
    <property type="match status" value="1"/>
</dbReference>
<organism evidence="6 7">
    <name type="scientific">Streptomyces acidicola</name>
    <dbReference type="NCBI Taxonomy" id="2596892"/>
    <lineage>
        <taxon>Bacteria</taxon>
        <taxon>Bacillati</taxon>
        <taxon>Actinomycetota</taxon>
        <taxon>Actinomycetes</taxon>
        <taxon>Kitasatosporales</taxon>
        <taxon>Streptomycetaceae</taxon>
        <taxon>Streptomyces</taxon>
    </lineage>
</organism>
<dbReference type="GO" id="GO:0071949">
    <property type="term" value="F:FAD binding"/>
    <property type="evidence" value="ECO:0007669"/>
    <property type="project" value="InterPro"/>
</dbReference>
<dbReference type="RefSeq" id="WP_322620028.1">
    <property type="nucleotide sequence ID" value="NZ_VMNX01000024.1"/>
</dbReference>
<dbReference type="EMBL" id="VMNX01000024">
    <property type="protein sequence ID" value="MPY48848.1"/>
    <property type="molecule type" value="Genomic_DNA"/>
</dbReference>
<dbReference type="InterPro" id="IPR002938">
    <property type="entry name" value="FAD-bd"/>
</dbReference>
<comment type="caution">
    <text evidence="6">The sequence shown here is derived from an EMBL/GenBank/DDBJ whole genome shotgun (WGS) entry which is preliminary data.</text>
</comment>
<dbReference type="Gene3D" id="3.40.30.120">
    <property type="match status" value="1"/>
</dbReference>
<dbReference type="InterPro" id="IPR036188">
    <property type="entry name" value="FAD/NAD-bd_sf"/>
</dbReference>
<name>A0A5N8WQP1_9ACTN</name>
<dbReference type="PANTHER" id="PTHR43004">
    <property type="entry name" value="TRK SYSTEM POTASSIUM UPTAKE PROTEIN"/>
    <property type="match status" value="1"/>
</dbReference>
<dbReference type="AlphaFoldDB" id="A0A5N8WQP1"/>
<keyword evidence="7" id="KW-1185">Reference proteome</keyword>
<dbReference type="PRINTS" id="PR00420">
    <property type="entry name" value="RNGMNOXGNASE"/>
</dbReference>
<proteinExistence type="predicted"/>
<evidence type="ECO:0000259" key="5">
    <source>
        <dbReference type="Pfam" id="PF01494"/>
    </source>
</evidence>
<dbReference type="Proteomes" id="UP000373149">
    <property type="component" value="Unassembled WGS sequence"/>
</dbReference>
<sequence length="536" mass="57454">MHEDTTPVLVVGGGLVGLSASLFLSWHGVRHILVERHAGTSVHPRAWGLYPRTLELLDAVGASDDLLAEAAGFAGHTLNGKVESLTGREISVTRIPEPEDVGDISPVARVLSLSQDRIEPILLRRARELGAEVRFGTELREPEQDADGVTATLHDRDTGAERRVRARYLVAADGAHSPVRERLGIARQGRGTLRHQISIVFRADLRGPLGERRFAVCRIASPLVDGVLGHDDTLRRGTLIVTHDPRTDPFASYTPERCTELVRAAVGVPDLPVEIVSTLPWEMAALVAERYTEGRIFLVGDAAHVIPPVGGYGANTGIQDAHNLAWKLAAVLQGQAGQALLDTYDTERLPVGRATMRQAALRLAARAGNGGAPGGAAVADTLSVMFGYRYRSAAVIADEGEQTDAAADFTEPRTLSGAPGTRAPHLWLGTEDGRTVSTLSLVGRRPLLMAGAKAAEWYDAAHAVARRTGVALDVLRLGEDVTERERSWHDAMGVTETGAVLLRPDGFVAWRTTAALPSPEHALETVLTRVLARDGS</sequence>
<protein>
    <recommendedName>
        <fullName evidence="5">FAD-binding domain-containing protein</fullName>
    </recommendedName>
</protein>
<dbReference type="SUPFAM" id="SSF51905">
    <property type="entry name" value="FAD/NAD(P)-binding domain"/>
    <property type="match status" value="1"/>
</dbReference>
<accession>A0A5N8WQP1</accession>
<reference evidence="6 7" key="1">
    <citation type="submission" date="2019-09" db="EMBL/GenBank/DDBJ databases">
        <authorList>
            <person name="Duangmal K."/>
            <person name="Teo W.F.A."/>
            <person name="Lipun K."/>
        </authorList>
    </citation>
    <scope>NUCLEOTIDE SEQUENCE [LARGE SCALE GENOMIC DNA]</scope>
    <source>
        <strain evidence="6 7">K1PN6</strain>
    </source>
</reference>
<feature type="transmembrane region" description="Helical" evidence="4">
    <location>
        <begin position="6"/>
        <end position="26"/>
    </location>
</feature>
<evidence type="ECO:0000313" key="7">
    <source>
        <dbReference type="Proteomes" id="UP000373149"/>
    </source>
</evidence>
<keyword evidence="4" id="KW-0812">Transmembrane</keyword>
<dbReference type="Pfam" id="PF01494">
    <property type="entry name" value="FAD_binding_3"/>
    <property type="match status" value="1"/>
</dbReference>
<dbReference type="InterPro" id="IPR050641">
    <property type="entry name" value="RIFMO-like"/>
</dbReference>
<gene>
    <name evidence="6" type="ORF">FPZ41_09820</name>
</gene>
<evidence type="ECO:0000256" key="2">
    <source>
        <dbReference type="ARBA" id="ARBA00022630"/>
    </source>
</evidence>
<keyword evidence="2" id="KW-0285">Flavoprotein</keyword>
<dbReference type="PANTHER" id="PTHR43004:SF19">
    <property type="entry name" value="BINDING MONOOXYGENASE, PUTATIVE (JCVI)-RELATED"/>
    <property type="match status" value="1"/>
</dbReference>
<dbReference type="GO" id="GO:0016709">
    <property type="term" value="F:oxidoreductase activity, acting on paired donors, with incorporation or reduction of molecular oxygen, NAD(P)H as one donor, and incorporation of one atom of oxygen"/>
    <property type="evidence" value="ECO:0007669"/>
    <property type="project" value="UniProtKB-ARBA"/>
</dbReference>
<evidence type="ECO:0000256" key="1">
    <source>
        <dbReference type="ARBA" id="ARBA00001974"/>
    </source>
</evidence>
<keyword evidence="4" id="KW-1133">Transmembrane helix</keyword>
<comment type="cofactor">
    <cofactor evidence="1">
        <name>FAD</name>
        <dbReference type="ChEBI" id="CHEBI:57692"/>
    </cofactor>
</comment>
<feature type="domain" description="FAD-binding" evidence="5">
    <location>
        <begin position="6"/>
        <end position="358"/>
    </location>
</feature>
<evidence type="ECO:0000313" key="6">
    <source>
        <dbReference type="EMBL" id="MPY48848.1"/>
    </source>
</evidence>
<evidence type="ECO:0000256" key="4">
    <source>
        <dbReference type="SAM" id="Phobius"/>
    </source>
</evidence>
<keyword evidence="3" id="KW-0274">FAD</keyword>